<evidence type="ECO:0000313" key="1">
    <source>
        <dbReference type="EMBL" id="APX11809.1"/>
    </source>
</evidence>
<dbReference type="InterPro" id="IPR021466">
    <property type="entry name" value="Put_rhamnosyl_transferase"/>
</dbReference>
<name>A0A1P8MV45_9RHOB</name>
<dbReference type="KEGG" id="tom:BWR18_09030"/>
<dbReference type="STRING" id="299262.BWR18_09030"/>
<dbReference type="RefSeq" id="WP_076627669.1">
    <property type="nucleotide sequence ID" value="NZ_CP019312.1"/>
</dbReference>
<dbReference type="Proteomes" id="UP000186336">
    <property type="component" value="Chromosome"/>
</dbReference>
<keyword evidence="2" id="KW-1185">Reference proteome</keyword>
<evidence type="ECO:0000313" key="2">
    <source>
        <dbReference type="Proteomes" id="UP000186336"/>
    </source>
</evidence>
<dbReference type="OrthoDB" id="7874906at2"/>
<organism evidence="1 2">
    <name type="scientific">Tateyamaria omphalii</name>
    <dbReference type="NCBI Taxonomy" id="299262"/>
    <lineage>
        <taxon>Bacteria</taxon>
        <taxon>Pseudomonadati</taxon>
        <taxon>Pseudomonadota</taxon>
        <taxon>Alphaproteobacteria</taxon>
        <taxon>Rhodobacterales</taxon>
        <taxon>Roseobacteraceae</taxon>
        <taxon>Tateyamaria</taxon>
    </lineage>
</organism>
<sequence length="269" mass="30910">MQVVFQMRYSYFGKSGWRSRASRDPARLFSEERLSKRAYFFEKIALASLTSQQDEDFKLVLLSSEGLPDRHKTYLTEICNDMLGSHRAHVIFRAPQKAGNCFRTYQHDALNSEDYTAQVVLDDDDAVSCDFVDVMRREALAMRSLFRTEDDYCYVSQAQGLSAVFDNDAYQLLHRTVPFNTQGLMLVARTRTRRNPFFTAHKRIAQRHPARAIYGNVPYFIRAVHDLNDSRTMFGDDLVQPEDMADVMTRFPLLNALLADHAPTALAAE</sequence>
<evidence type="ECO:0008006" key="3">
    <source>
        <dbReference type="Google" id="ProtNLM"/>
    </source>
</evidence>
<protein>
    <recommendedName>
        <fullName evidence="3">Rhamnosyl transferase</fullName>
    </recommendedName>
</protein>
<reference evidence="1 2" key="1">
    <citation type="submission" date="2017-01" db="EMBL/GenBank/DDBJ databases">
        <title>Complete genome of Tateyamaria omphalii DOK1-4 isolated from seawater in Dokdo.</title>
        <authorList>
            <person name="Kim J.H."/>
            <person name="Chi W.-J."/>
        </authorList>
    </citation>
    <scope>NUCLEOTIDE SEQUENCE [LARGE SCALE GENOMIC DNA]</scope>
    <source>
        <strain evidence="1 2">DOK1-4</strain>
    </source>
</reference>
<dbReference type="Pfam" id="PF11316">
    <property type="entry name" value="Rhamno_transf"/>
    <property type="match status" value="1"/>
</dbReference>
<accession>A0A1P8MV45</accession>
<dbReference type="AlphaFoldDB" id="A0A1P8MV45"/>
<proteinExistence type="predicted"/>
<dbReference type="EMBL" id="CP019312">
    <property type="protein sequence ID" value="APX11809.1"/>
    <property type="molecule type" value="Genomic_DNA"/>
</dbReference>
<gene>
    <name evidence="1" type="ORF">BWR18_09030</name>
</gene>